<comment type="caution">
    <text evidence="1">The sequence shown here is derived from an EMBL/GenBank/DDBJ whole genome shotgun (WGS) entry which is preliminary data.</text>
</comment>
<organism evidence="1 2">
    <name type="scientific">Thalassospira alkalitolerans</name>
    <dbReference type="NCBI Taxonomy" id="1293890"/>
    <lineage>
        <taxon>Bacteria</taxon>
        <taxon>Pseudomonadati</taxon>
        <taxon>Pseudomonadota</taxon>
        <taxon>Alphaproteobacteria</taxon>
        <taxon>Rhodospirillales</taxon>
        <taxon>Thalassospiraceae</taxon>
        <taxon>Thalassospira</taxon>
    </lineage>
</organism>
<dbReference type="EMBL" id="JFKB01000002">
    <property type="protein sequence ID" value="OSQ49538.1"/>
    <property type="molecule type" value="Genomic_DNA"/>
</dbReference>
<evidence type="ECO:0000313" key="2">
    <source>
        <dbReference type="Proteomes" id="UP000193396"/>
    </source>
</evidence>
<name>A0A1Y2LEM0_9PROT</name>
<sequence>MNGHPMRLAAGTEPGLQAIWSYFYTRDTTKAMTQGHRLADGGQHFSALHYHQQGRSHHSREVGNL</sequence>
<accession>A0A1Y2LEM0</accession>
<reference evidence="1 2" key="1">
    <citation type="submission" date="2014-03" db="EMBL/GenBank/DDBJ databases">
        <title>The draft genome sequence of Thalassospira alkalitolerans JCM 18968.</title>
        <authorList>
            <person name="Lai Q."/>
            <person name="Shao Z."/>
        </authorList>
    </citation>
    <scope>NUCLEOTIDE SEQUENCE [LARGE SCALE GENOMIC DNA]</scope>
    <source>
        <strain evidence="1 2">JCM 18968</strain>
    </source>
</reference>
<keyword evidence="2" id="KW-1185">Reference proteome</keyword>
<evidence type="ECO:0000313" key="1">
    <source>
        <dbReference type="EMBL" id="OSQ49538.1"/>
    </source>
</evidence>
<protein>
    <submittedName>
        <fullName evidence="1">Uncharacterized protein</fullName>
    </submittedName>
</protein>
<gene>
    <name evidence="1" type="ORF">TALK_04130</name>
</gene>
<proteinExistence type="predicted"/>
<dbReference type="Proteomes" id="UP000193396">
    <property type="component" value="Unassembled WGS sequence"/>
</dbReference>
<dbReference type="AlphaFoldDB" id="A0A1Y2LEM0"/>